<feature type="non-terminal residue" evidence="3">
    <location>
        <position position="964"/>
    </location>
</feature>
<name>A0A9W8J7K2_9AGAR</name>
<dbReference type="EMBL" id="JANBPK010000960">
    <property type="protein sequence ID" value="KAJ2927779.1"/>
    <property type="molecule type" value="Genomic_DNA"/>
</dbReference>
<sequence>MDNEGDSDQVMDVEEANRIRRQIAASSKGKKTTIHRPLEAADHEAFLGYALLDIVVENDGGKGPELVASPYSRSLSTRQLNDLRDVAGKDGRGLRTRDHENAIYVAVPKQTVDVRTLSPSPYGPHNRINWLPGSTNQTMVLLAGAHRQKTAQDLSKERRQEIQKLLGQIERLASKRKERKREELETTVSKLREAIEPQTVWLTILYDKDIIMQNIQHSASGLLKLITNNRLAPAPQTENHELFTVFRMAYESKATQGDALFEVLSTLKSKRGEAYRRMVQRGEDFLAFNIETRASTHFDHFYTDSAQIINIQQSTWGLIGPFIRFMWRQLLYICSEAPIPERFDDITDEYRSQILEVVNGSPASTYVSHVLLDALVALADDAYNEHFSGEFLHVGTKDEGYWNSYNGYCRHVVNGFEEALVESRNTDSKRWTERDEAVAKEAPTKLRLILYKQAAFRAPEALKLDSAPPLFTPMCGAAIIEDWYSLKDTIYLQFSSFFVPCLSSVQHLNISGKPPFSSYPSAIRRFLEYWLGFNSHEKWSAMTPEEMSEELFEDGITGRELVDGVFNIILRLLWRHRETLLRPAQRLLPIMPQIKTSSSKTASSVEDPEFHKQLINEGSIWLRSWLKVMSKKQKLNIADVTPRLDPDLPTPIAEAIDKWELETGETRMRPIFDAFECSITNFLMGPTGPTNNRAHHQNQLRFLADEIDYYENQLIPTLEVVTPVAALYGKLVDIIHGFPQLEHARFWTQVPLSVDGPMVIDETHHTKVLIRKNRTARVDIFNKALTTFINRISKTDCMGLLAEPDCQDEEVDMEKGRDGVTKLHLAFSDEINSMVHKARIVSHHLGVISESSDLTNWPVVEDGWYEVAPVDRRLHLPICGIDDLLIHYQDEDVRAQQEGRRSNALVEEDAVNSQFGILGRSTPKRDRSQDNSEENAGHNPKKRARGEMEGMGERERDDNRSDGE</sequence>
<comment type="caution">
    <text evidence="3">The sequence shown here is derived from an EMBL/GenBank/DDBJ whole genome shotgun (WGS) entry which is preliminary data.</text>
</comment>
<evidence type="ECO:0000256" key="1">
    <source>
        <dbReference type="SAM" id="Coils"/>
    </source>
</evidence>
<evidence type="ECO:0000313" key="4">
    <source>
        <dbReference type="Proteomes" id="UP001140091"/>
    </source>
</evidence>
<dbReference type="AlphaFoldDB" id="A0A9W8J7K2"/>
<reference evidence="3" key="1">
    <citation type="submission" date="2022-06" db="EMBL/GenBank/DDBJ databases">
        <title>Genome Sequence of Candolleomyces eurysporus.</title>
        <authorList>
            <person name="Buettner E."/>
        </authorList>
    </citation>
    <scope>NUCLEOTIDE SEQUENCE</scope>
    <source>
        <strain evidence="3">VTCC 930004</strain>
    </source>
</reference>
<evidence type="ECO:0000313" key="3">
    <source>
        <dbReference type="EMBL" id="KAJ2927779.1"/>
    </source>
</evidence>
<accession>A0A9W8J7K2</accession>
<feature type="compositionally biased region" description="Basic and acidic residues" evidence="2">
    <location>
        <begin position="945"/>
        <end position="964"/>
    </location>
</feature>
<dbReference type="OrthoDB" id="3053855at2759"/>
<evidence type="ECO:0000256" key="2">
    <source>
        <dbReference type="SAM" id="MobiDB-lite"/>
    </source>
</evidence>
<organism evidence="3 4">
    <name type="scientific">Candolleomyces eurysporus</name>
    <dbReference type="NCBI Taxonomy" id="2828524"/>
    <lineage>
        <taxon>Eukaryota</taxon>
        <taxon>Fungi</taxon>
        <taxon>Dikarya</taxon>
        <taxon>Basidiomycota</taxon>
        <taxon>Agaricomycotina</taxon>
        <taxon>Agaricomycetes</taxon>
        <taxon>Agaricomycetidae</taxon>
        <taxon>Agaricales</taxon>
        <taxon>Agaricineae</taxon>
        <taxon>Psathyrellaceae</taxon>
        <taxon>Candolleomyces</taxon>
    </lineage>
</organism>
<gene>
    <name evidence="3" type="ORF">H1R20_g9313</name>
</gene>
<feature type="region of interest" description="Disordered" evidence="2">
    <location>
        <begin position="912"/>
        <end position="964"/>
    </location>
</feature>
<keyword evidence="1" id="KW-0175">Coiled coil</keyword>
<proteinExistence type="predicted"/>
<feature type="coiled-coil region" evidence="1">
    <location>
        <begin position="155"/>
        <end position="194"/>
    </location>
</feature>
<protein>
    <submittedName>
        <fullName evidence="3">Uncharacterized protein</fullName>
    </submittedName>
</protein>
<dbReference type="Proteomes" id="UP001140091">
    <property type="component" value="Unassembled WGS sequence"/>
</dbReference>
<keyword evidence="4" id="KW-1185">Reference proteome</keyword>